<proteinExistence type="predicted"/>
<keyword evidence="2" id="KW-1185">Reference proteome</keyword>
<sequence>MTMEYALKFSFEATNNEGEYEAMIAGLIMSQRAHNEETDRLSQLATTYYHELPKEVYTELRDHPAYEEKGLYTVLEKLDDWRTHIARYLATRQLPDDKAEAKKTHHKSYKLHT</sequence>
<evidence type="ECO:0000313" key="2">
    <source>
        <dbReference type="Proteomes" id="UP001454036"/>
    </source>
</evidence>
<dbReference type="PANTHER" id="PTHR48475:SF2">
    <property type="entry name" value="RIBONUCLEASE H"/>
    <property type="match status" value="1"/>
</dbReference>
<reference evidence="1 2" key="1">
    <citation type="submission" date="2024-01" db="EMBL/GenBank/DDBJ databases">
        <title>The complete chloroplast genome sequence of Lithospermum erythrorhizon: insights into the phylogenetic relationship among Boraginaceae species and the maternal lineages of purple gromwells.</title>
        <authorList>
            <person name="Okada T."/>
            <person name="Watanabe K."/>
        </authorList>
    </citation>
    <scope>NUCLEOTIDE SEQUENCE [LARGE SCALE GENOMIC DNA]</scope>
</reference>
<organism evidence="1 2">
    <name type="scientific">Lithospermum erythrorhizon</name>
    <name type="common">Purple gromwell</name>
    <name type="synonym">Lithospermum officinale var. erythrorhizon</name>
    <dbReference type="NCBI Taxonomy" id="34254"/>
    <lineage>
        <taxon>Eukaryota</taxon>
        <taxon>Viridiplantae</taxon>
        <taxon>Streptophyta</taxon>
        <taxon>Embryophyta</taxon>
        <taxon>Tracheophyta</taxon>
        <taxon>Spermatophyta</taxon>
        <taxon>Magnoliopsida</taxon>
        <taxon>eudicotyledons</taxon>
        <taxon>Gunneridae</taxon>
        <taxon>Pentapetalae</taxon>
        <taxon>asterids</taxon>
        <taxon>lamiids</taxon>
        <taxon>Boraginales</taxon>
        <taxon>Boraginaceae</taxon>
        <taxon>Boraginoideae</taxon>
        <taxon>Lithospermeae</taxon>
        <taxon>Lithospermum</taxon>
    </lineage>
</organism>
<protein>
    <submittedName>
        <fullName evidence="1">Uncharacterized protein</fullName>
    </submittedName>
</protein>
<dbReference type="AlphaFoldDB" id="A0AAV3P3F7"/>
<gene>
    <name evidence="1" type="ORF">LIER_06138</name>
</gene>
<dbReference type="Proteomes" id="UP001454036">
    <property type="component" value="Unassembled WGS sequence"/>
</dbReference>
<dbReference type="PANTHER" id="PTHR48475">
    <property type="entry name" value="RIBONUCLEASE H"/>
    <property type="match status" value="1"/>
</dbReference>
<accession>A0AAV3P3F7</accession>
<dbReference type="EMBL" id="BAABME010000877">
    <property type="protein sequence ID" value="GAA0146109.1"/>
    <property type="molecule type" value="Genomic_DNA"/>
</dbReference>
<name>A0AAV3P3F7_LITER</name>
<evidence type="ECO:0000313" key="1">
    <source>
        <dbReference type="EMBL" id="GAA0146109.1"/>
    </source>
</evidence>
<comment type="caution">
    <text evidence="1">The sequence shown here is derived from an EMBL/GenBank/DDBJ whole genome shotgun (WGS) entry which is preliminary data.</text>
</comment>